<sequence>MLATLRSIVTRHPSPRALERYAEPDPSEAMEDARAHRAHVAAHLVRCAECRATVAFRRGLRDALRRLPEPEPSPELLARVLADRARGDRAILPNAWPEPRRRGMPRAAVLAAAAAAAVAVTWWPTHRRAEHRDADQWLGAGSGGMFVGVADAQVRPPRVALPPATPTHAVRLRPRTLVFAIDWMELSGRRTTGRAVLRVDTARVAGVPAWRAVWRHEEFADDPDGPPTKVETDTAWAARDDLRPLARVERLAPYNANYPKLGMTQRFVGDSLLGRMDGEDNDGRRVSRPIARRLPDDARPVLTDPFTPVFLGAVELSRGWTGRVTSTGWAVRADDVLYPIELRVVAEERVTVPAGTFDCWRLVVTTGNRLIDYWVRKRDGVGVRSRDVTPRSQRGVRGVREMVLVRE</sequence>
<name>W0REG9_9BACT</name>
<accession>W0REG9</accession>
<evidence type="ECO:0008006" key="3">
    <source>
        <dbReference type="Google" id="ProtNLM"/>
    </source>
</evidence>
<protein>
    <recommendedName>
        <fullName evidence="3">Zinc-finger domain-containing protein</fullName>
    </recommendedName>
</protein>
<dbReference type="STRING" id="861299.J421_1173"/>
<gene>
    <name evidence="1" type="ORF">J421_1173</name>
</gene>
<dbReference type="RefSeq" id="WP_025410235.1">
    <property type="nucleotide sequence ID" value="NZ_CP007128.1"/>
</dbReference>
<dbReference type="EMBL" id="CP007128">
    <property type="protein sequence ID" value="AHG88710.1"/>
    <property type="molecule type" value="Genomic_DNA"/>
</dbReference>
<dbReference type="Gene3D" id="2.40.360.20">
    <property type="match status" value="1"/>
</dbReference>
<keyword evidence="2" id="KW-1185">Reference proteome</keyword>
<dbReference type="OrthoDB" id="9768004at2"/>
<organism evidence="1 2">
    <name type="scientific">Gemmatirosa kalamazoonensis</name>
    <dbReference type="NCBI Taxonomy" id="861299"/>
    <lineage>
        <taxon>Bacteria</taxon>
        <taxon>Pseudomonadati</taxon>
        <taxon>Gemmatimonadota</taxon>
        <taxon>Gemmatimonadia</taxon>
        <taxon>Gemmatimonadales</taxon>
        <taxon>Gemmatimonadaceae</taxon>
        <taxon>Gemmatirosa</taxon>
    </lineage>
</organism>
<proteinExistence type="predicted"/>
<dbReference type="KEGG" id="gba:J421_1173"/>
<evidence type="ECO:0000313" key="2">
    <source>
        <dbReference type="Proteomes" id="UP000019151"/>
    </source>
</evidence>
<reference evidence="1 2" key="1">
    <citation type="journal article" date="2014" name="Genome Announc.">
        <title>Genome Sequence and Methylome of Soil Bacterium Gemmatirosa kalamazoonensis KBS708T, a Member of the Rarely Cultivated Gemmatimonadetes Phylum.</title>
        <authorList>
            <person name="Debruyn J.M."/>
            <person name="Radosevich M."/>
            <person name="Wommack K.E."/>
            <person name="Polson S.W."/>
            <person name="Hauser L.J."/>
            <person name="Fawaz M.N."/>
            <person name="Korlach J."/>
            <person name="Tsai Y.C."/>
        </authorList>
    </citation>
    <scope>NUCLEOTIDE SEQUENCE [LARGE SCALE GENOMIC DNA]</scope>
    <source>
        <strain evidence="1 2">KBS708</strain>
    </source>
</reference>
<dbReference type="Proteomes" id="UP000019151">
    <property type="component" value="Chromosome"/>
</dbReference>
<dbReference type="InParanoid" id="W0REG9"/>
<dbReference type="HOGENOM" id="CLU_675708_0_0_0"/>
<evidence type="ECO:0000313" key="1">
    <source>
        <dbReference type="EMBL" id="AHG88710.1"/>
    </source>
</evidence>
<dbReference type="AlphaFoldDB" id="W0REG9"/>